<accession>A0ABT4IGY3</accession>
<evidence type="ECO:0000313" key="2">
    <source>
        <dbReference type="Proteomes" id="UP001141422"/>
    </source>
</evidence>
<organism evidence="1 2">
    <name type="scientific">Methanocorpusculum petauri</name>
    <dbReference type="NCBI Taxonomy" id="3002863"/>
    <lineage>
        <taxon>Archaea</taxon>
        <taxon>Methanobacteriati</taxon>
        <taxon>Methanobacteriota</taxon>
        <taxon>Stenosarchaea group</taxon>
        <taxon>Methanomicrobia</taxon>
        <taxon>Methanomicrobiales</taxon>
        <taxon>Methanocorpusculaceae</taxon>
        <taxon>Methanocorpusculum</taxon>
    </lineage>
</organism>
<dbReference type="RefSeq" id="WP_268925195.1">
    <property type="nucleotide sequence ID" value="NZ_JAPTGB010000014.1"/>
</dbReference>
<evidence type="ECO:0000313" key="1">
    <source>
        <dbReference type="EMBL" id="MCZ0860999.1"/>
    </source>
</evidence>
<gene>
    <name evidence="1" type="ORF">O0S10_07140</name>
</gene>
<comment type="caution">
    <text evidence="1">The sequence shown here is derived from an EMBL/GenBank/DDBJ whole genome shotgun (WGS) entry which is preliminary data.</text>
</comment>
<reference evidence="1" key="1">
    <citation type="submission" date="2022-12" db="EMBL/GenBank/DDBJ databases">
        <title>Isolation and characterisation of novel Methanocorpusculum spp. from native Australian herbivores indicates the genus is ancestrally host-associated.</title>
        <authorList>
            <person name="Volmer J.G."/>
            <person name="Soo R.M."/>
            <person name="Evans P.N."/>
            <person name="Hoedt E.C."/>
            <person name="Astorga Alsina A.L."/>
            <person name="Woodcroft B.J."/>
            <person name="Tyson G.W."/>
            <person name="Hugenholtz P."/>
            <person name="Morrison M."/>
        </authorList>
    </citation>
    <scope>NUCLEOTIDE SEQUENCE</scope>
    <source>
        <strain evidence="1">MG</strain>
    </source>
</reference>
<dbReference type="EMBL" id="JAPTGB010000014">
    <property type="protein sequence ID" value="MCZ0860999.1"/>
    <property type="molecule type" value="Genomic_DNA"/>
</dbReference>
<proteinExistence type="predicted"/>
<keyword evidence="2" id="KW-1185">Reference proteome</keyword>
<sequence>MKKKILICIGILIFVVFATVIGGFTLAYADAGIRVQSLSHIPGSNSIIVSVTDDDLARYPALQNSLETSESIIVTENPFTRMKYGKRCVNKSEAIRIENEFGEMYRENGSIVSKSRYLKWDDAYYRVYPVYS</sequence>
<dbReference type="Proteomes" id="UP001141422">
    <property type="component" value="Unassembled WGS sequence"/>
</dbReference>
<protein>
    <submittedName>
        <fullName evidence="1">Uncharacterized protein</fullName>
    </submittedName>
</protein>
<name>A0ABT4IGY3_9EURY</name>